<dbReference type="InterPro" id="IPR001781">
    <property type="entry name" value="Znf_LIM"/>
</dbReference>
<feature type="compositionally biased region" description="Polar residues" evidence="5">
    <location>
        <begin position="521"/>
        <end position="530"/>
    </location>
</feature>
<feature type="compositionally biased region" description="Basic and acidic residues" evidence="5">
    <location>
        <begin position="34"/>
        <end position="45"/>
    </location>
</feature>
<protein>
    <recommendedName>
        <fullName evidence="6">LIM zinc-binding domain-containing protein</fullName>
    </recommendedName>
</protein>
<feature type="compositionally biased region" description="Basic and acidic residues" evidence="5">
    <location>
        <begin position="227"/>
        <end position="238"/>
    </location>
</feature>
<dbReference type="AlphaFoldDB" id="A0AAV7NIV8"/>
<dbReference type="PROSITE" id="PS00478">
    <property type="entry name" value="LIM_DOMAIN_1"/>
    <property type="match status" value="1"/>
</dbReference>
<accession>A0AAV7NIV8</accession>
<dbReference type="PROSITE" id="PS50023">
    <property type="entry name" value="LIM_DOMAIN_2"/>
    <property type="match status" value="1"/>
</dbReference>
<feature type="compositionally biased region" description="Low complexity" evidence="5">
    <location>
        <begin position="198"/>
        <end position="214"/>
    </location>
</feature>
<feature type="compositionally biased region" description="Polar residues" evidence="5">
    <location>
        <begin position="15"/>
        <end position="32"/>
    </location>
</feature>
<feature type="region of interest" description="Disordered" evidence="5">
    <location>
        <begin position="513"/>
        <end position="585"/>
    </location>
</feature>
<dbReference type="CDD" id="cd08368">
    <property type="entry name" value="LIM"/>
    <property type="match status" value="1"/>
</dbReference>
<name>A0AAV7NIV8_PLEWA</name>
<keyword evidence="3 4" id="KW-0440">LIM domain</keyword>
<dbReference type="PANTHER" id="PTHR15468">
    <property type="entry name" value="ZNF185"/>
    <property type="match status" value="1"/>
</dbReference>
<dbReference type="Proteomes" id="UP001066276">
    <property type="component" value="Chromosome 8"/>
</dbReference>
<dbReference type="Gene3D" id="2.10.110.10">
    <property type="entry name" value="Cysteine Rich Protein"/>
    <property type="match status" value="1"/>
</dbReference>
<feature type="domain" description="LIM zinc-binding" evidence="6">
    <location>
        <begin position="625"/>
        <end position="691"/>
    </location>
</feature>
<comment type="caution">
    <text evidence="7">The sequence shown here is derived from an EMBL/GenBank/DDBJ whole genome shotgun (WGS) entry which is preliminary data.</text>
</comment>
<keyword evidence="2 4" id="KW-0862">Zinc</keyword>
<sequence length="694" mass="76457">MSSFGAKKSPGYEAKSSTLGSRRTLLQDNSWIKNRPEEEIKDENYGKAALSRYKSEDALDSYDGVEQNKGIHNRFRSDDALNRIPSKPVADIEKKASTLERFSTSTTSTDKSLDGSKTKPWNSTSTTTTATTKETKRQSWTPANKTTTTEETKRQSWAPSNKTFTTTVETTEQSRTPANKTTTTEETKRQSWSPSNKTFTTTVETTDTTYSSDSSNEKPRSNLVESARARFEKVDEKPTSPTLYSKDSKPKVSPPKTPPQSIQNDRPKVSPPPVPLPSDQESKLKGPLPAPPASPTKGGRVAYPPKPVISDNSERRSASERKAKSQELENLIGDSHTTVKTIKSQTFENVSETSSTAGTNKKGVRDQNVGDLIDSESAAMKSNKSSIEVTSTTGINKKGGQDLGKLIEIGNATGSSSRSQSLDNLIDVSSSAGKKDKSQNLENLIEISSTAGQKDKRDKGSLDSLIEIKSGAGKGSKKEQDLDSLIDIKSTAGKNNKRNDYLGDLVAIVPNAEKENKGGETRTSSRSSDVIINRDPYATSRSTRSVDYSYDTPDAPNRKSSSSYSYDTRSNSSSSNSHSSPGDTYVYTRTYEENSQPRDRYEDNVTKKAIKTVYSTADRSVIEKDMCTYCRKPLSIDPKMILEDLNICCHATCFKCEVCKSTLEHLNAGDSMWIYKQTIHCAPCYLSVRDKWMR</sequence>
<keyword evidence="8" id="KW-1185">Reference proteome</keyword>
<proteinExistence type="predicted"/>
<evidence type="ECO:0000256" key="5">
    <source>
        <dbReference type="SAM" id="MobiDB-lite"/>
    </source>
</evidence>
<dbReference type="PANTHER" id="PTHR15468:SF7">
    <property type="entry name" value="SCIELLIN"/>
    <property type="match status" value="1"/>
</dbReference>
<feature type="compositionally biased region" description="Low complexity" evidence="5">
    <location>
        <begin position="560"/>
        <end position="580"/>
    </location>
</feature>
<feature type="compositionally biased region" description="Basic and acidic residues" evidence="5">
    <location>
        <begin position="312"/>
        <end position="327"/>
    </location>
</feature>
<evidence type="ECO:0000313" key="8">
    <source>
        <dbReference type="Proteomes" id="UP001066276"/>
    </source>
</evidence>
<evidence type="ECO:0000313" key="7">
    <source>
        <dbReference type="EMBL" id="KAJ1115484.1"/>
    </source>
</evidence>
<dbReference type="GO" id="GO:0008544">
    <property type="term" value="P:epidermis development"/>
    <property type="evidence" value="ECO:0007669"/>
    <property type="project" value="TreeGrafter"/>
</dbReference>
<dbReference type="GO" id="GO:0046872">
    <property type="term" value="F:metal ion binding"/>
    <property type="evidence" value="ECO:0007669"/>
    <property type="project" value="UniProtKB-KW"/>
</dbReference>
<feature type="compositionally biased region" description="Polar residues" evidence="5">
    <location>
        <begin position="335"/>
        <end position="359"/>
    </location>
</feature>
<dbReference type="SMART" id="SM00132">
    <property type="entry name" value="LIM"/>
    <property type="match status" value="1"/>
</dbReference>
<reference evidence="7" key="1">
    <citation type="journal article" date="2022" name="bioRxiv">
        <title>Sequencing and chromosome-scale assembly of the giantPleurodeles waltlgenome.</title>
        <authorList>
            <person name="Brown T."/>
            <person name="Elewa A."/>
            <person name="Iarovenko S."/>
            <person name="Subramanian E."/>
            <person name="Araus A.J."/>
            <person name="Petzold A."/>
            <person name="Susuki M."/>
            <person name="Suzuki K.-i.T."/>
            <person name="Hayashi T."/>
            <person name="Toyoda A."/>
            <person name="Oliveira C."/>
            <person name="Osipova E."/>
            <person name="Leigh N.D."/>
            <person name="Simon A."/>
            <person name="Yun M.H."/>
        </authorList>
    </citation>
    <scope>NUCLEOTIDE SEQUENCE</scope>
    <source>
        <strain evidence="7">20211129_DDA</strain>
        <tissue evidence="7">Liver</tissue>
    </source>
</reference>
<evidence type="ECO:0000256" key="1">
    <source>
        <dbReference type="ARBA" id="ARBA00022723"/>
    </source>
</evidence>
<keyword evidence="1 4" id="KW-0479">Metal-binding</keyword>
<gene>
    <name evidence="7" type="ORF">NDU88_003708</name>
</gene>
<feature type="region of interest" description="Disordered" evidence="5">
    <location>
        <begin position="1"/>
        <end position="402"/>
    </location>
</feature>
<organism evidence="7 8">
    <name type="scientific">Pleurodeles waltl</name>
    <name type="common">Iberian ribbed newt</name>
    <dbReference type="NCBI Taxonomy" id="8319"/>
    <lineage>
        <taxon>Eukaryota</taxon>
        <taxon>Metazoa</taxon>
        <taxon>Chordata</taxon>
        <taxon>Craniata</taxon>
        <taxon>Vertebrata</taxon>
        <taxon>Euteleostomi</taxon>
        <taxon>Amphibia</taxon>
        <taxon>Batrachia</taxon>
        <taxon>Caudata</taxon>
        <taxon>Salamandroidea</taxon>
        <taxon>Salamandridae</taxon>
        <taxon>Pleurodelinae</taxon>
        <taxon>Pleurodeles</taxon>
    </lineage>
</organism>
<evidence type="ECO:0000256" key="4">
    <source>
        <dbReference type="PROSITE-ProRule" id="PRU00125"/>
    </source>
</evidence>
<dbReference type="EMBL" id="JANPWB010000012">
    <property type="protein sequence ID" value="KAJ1115484.1"/>
    <property type="molecule type" value="Genomic_DNA"/>
</dbReference>
<dbReference type="GO" id="GO:0005737">
    <property type="term" value="C:cytoplasm"/>
    <property type="evidence" value="ECO:0007669"/>
    <property type="project" value="TreeGrafter"/>
</dbReference>
<feature type="compositionally biased region" description="Polar residues" evidence="5">
    <location>
        <begin position="380"/>
        <end position="395"/>
    </location>
</feature>
<evidence type="ECO:0000256" key="2">
    <source>
        <dbReference type="ARBA" id="ARBA00022833"/>
    </source>
</evidence>
<feature type="compositionally biased region" description="Low complexity" evidence="5">
    <location>
        <begin position="118"/>
        <end position="132"/>
    </location>
</feature>
<evidence type="ECO:0000256" key="3">
    <source>
        <dbReference type="ARBA" id="ARBA00023038"/>
    </source>
</evidence>
<evidence type="ECO:0000259" key="6">
    <source>
        <dbReference type="PROSITE" id="PS50023"/>
    </source>
</evidence>
<dbReference type="InterPro" id="IPR052621">
    <property type="entry name" value="Cell_Prolif/Cornif_Regul"/>
</dbReference>